<keyword evidence="2" id="KW-1185">Reference proteome</keyword>
<dbReference type="EMBL" id="KZ820432">
    <property type="protein sequence ID" value="PWN47439.1"/>
    <property type="molecule type" value="Genomic_DNA"/>
</dbReference>
<evidence type="ECO:0000313" key="2">
    <source>
        <dbReference type="Proteomes" id="UP000245626"/>
    </source>
</evidence>
<dbReference type="Proteomes" id="UP000245626">
    <property type="component" value="Unassembled WGS sequence"/>
</dbReference>
<organism evidence="1 2">
    <name type="scientific">Violaceomyces palustris</name>
    <dbReference type="NCBI Taxonomy" id="1673888"/>
    <lineage>
        <taxon>Eukaryota</taxon>
        <taxon>Fungi</taxon>
        <taxon>Dikarya</taxon>
        <taxon>Basidiomycota</taxon>
        <taxon>Ustilaginomycotina</taxon>
        <taxon>Ustilaginomycetes</taxon>
        <taxon>Violaceomycetales</taxon>
        <taxon>Violaceomycetaceae</taxon>
        <taxon>Violaceomyces</taxon>
    </lineage>
</organism>
<accession>A0ACD0NNU6</accession>
<sequence>MVRTHSPQGPEGGKVAAACETKGGGCKHLDECVPQSAARVRVWCSAQTYRTKWDAGRKSGGGGGEIKSGEGGFENPTQPQKACHRTLRE</sequence>
<evidence type="ECO:0000313" key="1">
    <source>
        <dbReference type="EMBL" id="PWN47439.1"/>
    </source>
</evidence>
<name>A0ACD0NNU6_9BASI</name>
<proteinExistence type="predicted"/>
<reference evidence="1 2" key="1">
    <citation type="journal article" date="2018" name="Mol. Biol. Evol.">
        <title>Broad Genomic Sampling Reveals a Smut Pathogenic Ancestry of the Fungal Clade Ustilaginomycotina.</title>
        <authorList>
            <person name="Kijpornyongpan T."/>
            <person name="Mondo S.J."/>
            <person name="Barry K."/>
            <person name="Sandor L."/>
            <person name="Lee J."/>
            <person name="Lipzen A."/>
            <person name="Pangilinan J."/>
            <person name="LaButti K."/>
            <person name="Hainaut M."/>
            <person name="Henrissat B."/>
            <person name="Grigoriev I.V."/>
            <person name="Spatafora J.W."/>
            <person name="Aime M.C."/>
        </authorList>
    </citation>
    <scope>NUCLEOTIDE SEQUENCE [LARGE SCALE GENOMIC DNA]</scope>
    <source>
        <strain evidence="1 2">SA 807</strain>
    </source>
</reference>
<gene>
    <name evidence="1" type="ORF">IE53DRAFT_390433</name>
</gene>
<protein>
    <submittedName>
        <fullName evidence="1">Uncharacterized protein</fullName>
    </submittedName>
</protein>